<feature type="region of interest" description="Disordered" evidence="1">
    <location>
        <begin position="688"/>
        <end position="740"/>
    </location>
</feature>
<evidence type="ECO:0000256" key="1">
    <source>
        <dbReference type="SAM" id="MobiDB-lite"/>
    </source>
</evidence>
<organism evidence="3 4">
    <name type="scientific">Elasticomyces elasticus</name>
    <dbReference type="NCBI Taxonomy" id="574655"/>
    <lineage>
        <taxon>Eukaryota</taxon>
        <taxon>Fungi</taxon>
        <taxon>Dikarya</taxon>
        <taxon>Ascomycota</taxon>
        <taxon>Pezizomycotina</taxon>
        <taxon>Dothideomycetes</taxon>
        <taxon>Dothideomycetidae</taxon>
        <taxon>Mycosphaerellales</taxon>
        <taxon>Teratosphaeriaceae</taxon>
        <taxon>Elasticomyces</taxon>
    </lineage>
</organism>
<feature type="compositionally biased region" description="Polar residues" evidence="1">
    <location>
        <begin position="662"/>
        <end position="674"/>
    </location>
</feature>
<feature type="region of interest" description="Disordered" evidence="1">
    <location>
        <begin position="227"/>
        <end position="295"/>
    </location>
</feature>
<accession>A0AAN7VYE9</accession>
<feature type="compositionally biased region" description="Low complexity" evidence="1">
    <location>
        <begin position="402"/>
        <end position="424"/>
    </location>
</feature>
<feature type="compositionally biased region" description="Polar residues" evidence="1">
    <location>
        <begin position="15"/>
        <end position="24"/>
    </location>
</feature>
<dbReference type="InterPro" id="IPR000095">
    <property type="entry name" value="CRIB_dom"/>
</dbReference>
<gene>
    <name evidence="3" type="ORF">LTR97_011597</name>
</gene>
<proteinExistence type="predicted"/>
<reference evidence="3" key="1">
    <citation type="submission" date="2023-08" db="EMBL/GenBank/DDBJ databases">
        <title>Black Yeasts Isolated from many extreme environments.</title>
        <authorList>
            <person name="Coleine C."/>
            <person name="Stajich J.E."/>
            <person name="Selbmann L."/>
        </authorList>
    </citation>
    <scope>NUCLEOTIDE SEQUENCE</scope>
    <source>
        <strain evidence="3">CCFEE 5810</strain>
    </source>
</reference>
<protein>
    <recommendedName>
        <fullName evidence="2">CRIB domain-containing protein</fullName>
    </recommendedName>
</protein>
<dbReference type="PROSITE" id="PS50108">
    <property type="entry name" value="CRIB"/>
    <property type="match status" value="1"/>
</dbReference>
<feature type="domain" description="CRIB" evidence="2">
    <location>
        <begin position="166"/>
        <end position="179"/>
    </location>
</feature>
<feature type="region of interest" description="Disordered" evidence="1">
    <location>
        <begin position="1"/>
        <end position="149"/>
    </location>
</feature>
<feature type="compositionally biased region" description="Polar residues" evidence="1">
    <location>
        <begin position="526"/>
        <end position="540"/>
    </location>
</feature>
<feature type="compositionally biased region" description="Low complexity" evidence="1">
    <location>
        <begin position="601"/>
        <end position="617"/>
    </location>
</feature>
<feature type="region of interest" description="Disordered" evidence="1">
    <location>
        <begin position="319"/>
        <end position="340"/>
    </location>
</feature>
<feature type="compositionally biased region" description="Polar residues" evidence="1">
    <location>
        <begin position="103"/>
        <end position="113"/>
    </location>
</feature>
<sequence>MASIADSVPRRDRSTSLFSTNSYSRHQRPQRPAYEAQHHWTTPEGTINEDGALPKRRSLFGRALSDAAASRRMPTLHSTMSSRAHHPPRPDTALSATRRTKTEPLQQIRNSIFGSRKRPTPPSSRDGMSLDEDQPSPQSVQGDALLPRENFRSEQDYYRYLRKNSISPPFNFEHVTHTAKQQLPPLETVDEKDLPARFWSVSAYQRPRRQLTGIRADDLSEKLPAMGVERGAPSSRPTSPAPAELDVDRPRIAGSIGPVSNISETMFDETKDTHYDPPNPTREAVKPRTQQGYPHRKSSLLALNEQRLKYLSMLSPVSPVASNEDNCSVEVEESHSPPDRKALIDAVSERDCAASRHDSAVIDRSRQPLPPVPDHALPNRRSRSSLRLFDQAAASRSSITPSETTCSEMSLSSSQSTFQSPTVSKPARSSNPTLTSLLSDATWEDDVEFSYEHQAESTCNFDWQDTTTLREPSIAESEGGVRLSAWIAPPPALMPERSQSAQDNSRGHLAYDRRASSVGHRGFSAARTNSPQNNKKSATPPNMKFVPRQSSHMSSVLSPVFSIAGSDGEASPQAFSPNTLHFKGFDGVQRVSCDYLSDPESNSTLSSRNRTSASSSSYETAMRHGSAPTVRETGRWSTASSISPPDLVHSKRASMLRPPKSLPQTSGTVSSSMRNPGAQAIRPIASTLNMNRPQSPGERASMQGAPKAAQRRPPTPSRFSRLLAVDEGRQPAAVKGPEWI</sequence>
<dbReference type="Proteomes" id="UP001310594">
    <property type="component" value="Unassembled WGS sequence"/>
</dbReference>
<feature type="region of interest" description="Disordered" evidence="1">
    <location>
        <begin position="598"/>
        <end position="675"/>
    </location>
</feature>
<evidence type="ECO:0000259" key="2">
    <source>
        <dbReference type="PROSITE" id="PS50108"/>
    </source>
</evidence>
<name>A0AAN7VYE9_9PEZI</name>
<feature type="region of interest" description="Disordered" evidence="1">
    <location>
        <begin position="514"/>
        <end position="551"/>
    </location>
</feature>
<feature type="region of interest" description="Disordered" evidence="1">
    <location>
        <begin position="354"/>
        <end position="433"/>
    </location>
</feature>
<feature type="compositionally biased region" description="Basic and acidic residues" evidence="1">
    <location>
        <begin position="354"/>
        <end position="366"/>
    </location>
</feature>
<dbReference type="AlphaFoldDB" id="A0AAN7VYE9"/>
<comment type="caution">
    <text evidence="3">The sequence shown here is derived from an EMBL/GenBank/DDBJ whole genome shotgun (WGS) entry which is preliminary data.</text>
</comment>
<dbReference type="EMBL" id="JAVRQU010000021">
    <property type="protein sequence ID" value="KAK5691603.1"/>
    <property type="molecule type" value="Genomic_DNA"/>
</dbReference>
<feature type="compositionally biased region" description="Low complexity" evidence="1">
    <location>
        <begin position="232"/>
        <end position="243"/>
    </location>
</feature>
<evidence type="ECO:0000313" key="3">
    <source>
        <dbReference type="EMBL" id="KAK5691603.1"/>
    </source>
</evidence>
<evidence type="ECO:0000313" key="4">
    <source>
        <dbReference type="Proteomes" id="UP001310594"/>
    </source>
</evidence>